<evidence type="ECO:0000313" key="1">
    <source>
        <dbReference type="EMBL" id="KAG5630270.1"/>
    </source>
</evidence>
<keyword evidence="2" id="KW-1185">Reference proteome</keyword>
<dbReference type="Proteomes" id="UP000824120">
    <property type="component" value="Chromosome 1"/>
</dbReference>
<comment type="caution">
    <text evidence="1">The sequence shown here is derived from an EMBL/GenBank/DDBJ whole genome shotgun (WGS) entry which is preliminary data.</text>
</comment>
<accession>A0A9J6B0L4</accession>
<protein>
    <submittedName>
        <fullName evidence="1">Uncharacterized protein</fullName>
    </submittedName>
</protein>
<proteinExistence type="predicted"/>
<name>A0A9J6B0L4_SOLCO</name>
<reference evidence="1 2" key="1">
    <citation type="submission" date="2020-09" db="EMBL/GenBank/DDBJ databases">
        <title>De no assembly of potato wild relative species, Solanum commersonii.</title>
        <authorList>
            <person name="Cho K."/>
        </authorList>
    </citation>
    <scope>NUCLEOTIDE SEQUENCE [LARGE SCALE GENOMIC DNA]</scope>
    <source>
        <strain evidence="1">LZ3.2</strain>
        <tissue evidence="1">Leaf</tissue>
    </source>
</reference>
<organism evidence="1 2">
    <name type="scientific">Solanum commersonii</name>
    <name type="common">Commerson's wild potato</name>
    <name type="synonym">Commerson's nightshade</name>
    <dbReference type="NCBI Taxonomy" id="4109"/>
    <lineage>
        <taxon>Eukaryota</taxon>
        <taxon>Viridiplantae</taxon>
        <taxon>Streptophyta</taxon>
        <taxon>Embryophyta</taxon>
        <taxon>Tracheophyta</taxon>
        <taxon>Spermatophyta</taxon>
        <taxon>Magnoliopsida</taxon>
        <taxon>eudicotyledons</taxon>
        <taxon>Gunneridae</taxon>
        <taxon>Pentapetalae</taxon>
        <taxon>asterids</taxon>
        <taxon>lamiids</taxon>
        <taxon>Solanales</taxon>
        <taxon>Solanaceae</taxon>
        <taxon>Solanoideae</taxon>
        <taxon>Solaneae</taxon>
        <taxon>Solanum</taxon>
    </lineage>
</organism>
<sequence>MSIYCFKKSILQWTIPRHKSKSLIYSAIRLWCSSSPFCTILRHHHVLELLGDALTAPFFGRLDPFLQGSAHWNKRRSDTLRRLAKWTRRSSGLHFFVLFSLFIPFCDQTQVQPFKKGLSNSATQDSIMNTHMKTQFIYARINCVLKDSSCDTPLPKILMLTILSSNASSSSTIVFKSPHRNDDSIFTQWFTIKSFRIRCNAHSHKEEHNAYFHP</sequence>
<dbReference type="EMBL" id="JACXVP010000001">
    <property type="protein sequence ID" value="KAG5630270.1"/>
    <property type="molecule type" value="Genomic_DNA"/>
</dbReference>
<dbReference type="AlphaFoldDB" id="A0A9J6B0L4"/>
<evidence type="ECO:0000313" key="2">
    <source>
        <dbReference type="Proteomes" id="UP000824120"/>
    </source>
</evidence>
<gene>
    <name evidence="1" type="ORF">H5410_001987</name>
</gene>